<dbReference type="InterPro" id="IPR006260">
    <property type="entry name" value="TonB/TolA_C"/>
</dbReference>
<keyword evidence="13" id="KW-1185">Reference proteome</keyword>
<evidence type="ECO:0000256" key="6">
    <source>
        <dbReference type="ARBA" id="ARBA00022692"/>
    </source>
</evidence>
<accession>A0A326RRD7</accession>
<dbReference type="OrthoDB" id="9812355at2"/>
<evidence type="ECO:0000256" key="9">
    <source>
        <dbReference type="ARBA" id="ARBA00023136"/>
    </source>
</evidence>
<keyword evidence="8 10" id="KW-1133">Transmembrane helix</keyword>
<evidence type="ECO:0000256" key="2">
    <source>
        <dbReference type="ARBA" id="ARBA00006555"/>
    </source>
</evidence>
<dbReference type="EMBL" id="QKTX01000005">
    <property type="protein sequence ID" value="PZV83963.1"/>
    <property type="molecule type" value="Genomic_DNA"/>
</dbReference>
<dbReference type="InterPro" id="IPR008756">
    <property type="entry name" value="Peptidase_M56"/>
</dbReference>
<feature type="transmembrane region" description="Helical" evidence="10">
    <location>
        <begin position="178"/>
        <end position="197"/>
    </location>
</feature>
<dbReference type="PROSITE" id="PS52015">
    <property type="entry name" value="TONB_CTD"/>
    <property type="match status" value="1"/>
</dbReference>
<comment type="similarity">
    <text evidence="2">Belongs to the TonB family.</text>
</comment>
<proteinExistence type="inferred from homology"/>
<dbReference type="AlphaFoldDB" id="A0A326RRD7"/>
<dbReference type="Gene3D" id="3.30.1150.10">
    <property type="match status" value="1"/>
</dbReference>
<dbReference type="GO" id="GO:0055085">
    <property type="term" value="P:transmembrane transport"/>
    <property type="evidence" value="ECO:0007669"/>
    <property type="project" value="InterPro"/>
</dbReference>
<dbReference type="NCBIfam" id="TIGR01352">
    <property type="entry name" value="tonB_Cterm"/>
    <property type="match status" value="1"/>
</dbReference>
<sequence>MESVLVYLLEVSVCLGLTLLIYRFALSELTFFSLNRAILLVLLVSSFTIPLLSIDFMGIGGGNVVREMTLPVFQVGEQETLPAYQAPKWPSILLVGYLIGALVMAGRLIFGFMISQRLIGQAQKVRHENHLIALHPDFVPASFFGYILMPSFEPEDPSQKQIILHESMHVTYRHSWDLLLVNFAKVIFWFNPLIYLFERSLREVHEYQADQGVTSYYSPKEYAMLLLRLISGKPGWQFMNNFNQFQTKKRILMMAKGKSSRLQRFRFFALIPVLGILMFMFSCEKEELLPKVSDLKEEFTEIVEVPLTDQPAPSFADLPKDEVQKINPVIITEVADEVFDVVEQQPNPEGGMKGWNEYLAKNLKYPLSAREKGIEGTVIVVFEIHTDGSIHNVEILRGIGGGADEEAVRVVSSAPRWEPGRQRGRAVKTRMRLPIRFKIEKPVAFPVKIPVSEIPLPKVNQQSGLVVTAYQSK</sequence>
<evidence type="ECO:0000259" key="11">
    <source>
        <dbReference type="PROSITE" id="PS52015"/>
    </source>
</evidence>
<dbReference type="InterPro" id="IPR003538">
    <property type="entry name" value="TonB"/>
</dbReference>
<feature type="transmembrane region" description="Helical" evidence="10">
    <location>
        <begin position="89"/>
        <end position="110"/>
    </location>
</feature>
<dbReference type="RefSeq" id="WP_111392567.1">
    <property type="nucleotide sequence ID" value="NZ_QKTX01000005.1"/>
</dbReference>
<dbReference type="CDD" id="cd07341">
    <property type="entry name" value="M56_BlaR1_MecR1_like"/>
    <property type="match status" value="1"/>
</dbReference>
<dbReference type="Pfam" id="PF05569">
    <property type="entry name" value="Peptidase_M56"/>
    <property type="match status" value="1"/>
</dbReference>
<evidence type="ECO:0000256" key="8">
    <source>
        <dbReference type="ARBA" id="ARBA00022989"/>
    </source>
</evidence>
<dbReference type="PANTHER" id="PTHR33446:SF2">
    <property type="entry name" value="PROTEIN TONB"/>
    <property type="match status" value="1"/>
</dbReference>
<feature type="transmembrane region" description="Helical" evidence="10">
    <location>
        <begin position="265"/>
        <end position="282"/>
    </location>
</feature>
<keyword evidence="4" id="KW-1003">Cell membrane</keyword>
<dbReference type="GO" id="GO:0030288">
    <property type="term" value="C:outer membrane-bounded periplasmic space"/>
    <property type="evidence" value="ECO:0007669"/>
    <property type="project" value="InterPro"/>
</dbReference>
<evidence type="ECO:0000313" key="12">
    <source>
        <dbReference type="EMBL" id="PZV83963.1"/>
    </source>
</evidence>
<protein>
    <submittedName>
        <fullName evidence="12">Outer membrane transport energization protein TonB</fullName>
    </submittedName>
</protein>
<dbReference type="InterPro" id="IPR037682">
    <property type="entry name" value="TonB_C"/>
</dbReference>
<evidence type="ECO:0000256" key="10">
    <source>
        <dbReference type="SAM" id="Phobius"/>
    </source>
</evidence>
<keyword evidence="3" id="KW-0813">Transport</keyword>
<dbReference type="GO" id="GO:0098797">
    <property type="term" value="C:plasma membrane protein complex"/>
    <property type="evidence" value="ECO:0007669"/>
    <property type="project" value="TreeGrafter"/>
</dbReference>
<feature type="domain" description="TonB C-terminal" evidence="11">
    <location>
        <begin position="350"/>
        <end position="446"/>
    </location>
</feature>
<keyword evidence="5" id="KW-0997">Cell inner membrane</keyword>
<keyword evidence="7" id="KW-0653">Protein transport</keyword>
<feature type="transmembrane region" description="Helical" evidence="10">
    <location>
        <begin position="131"/>
        <end position="149"/>
    </location>
</feature>
<evidence type="ECO:0000256" key="3">
    <source>
        <dbReference type="ARBA" id="ARBA00022448"/>
    </source>
</evidence>
<dbReference type="GO" id="GO:0015031">
    <property type="term" value="P:protein transport"/>
    <property type="evidence" value="ECO:0007669"/>
    <property type="project" value="UniProtKB-KW"/>
</dbReference>
<dbReference type="InterPro" id="IPR051045">
    <property type="entry name" value="TonB-dependent_transducer"/>
</dbReference>
<dbReference type="GO" id="GO:0031992">
    <property type="term" value="F:energy transducer activity"/>
    <property type="evidence" value="ECO:0007669"/>
    <property type="project" value="InterPro"/>
</dbReference>
<name>A0A326RRD7_9BACT</name>
<feature type="transmembrane region" description="Helical" evidence="10">
    <location>
        <begin position="37"/>
        <end position="59"/>
    </location>
</feature>
<dbReference type="Proteomes" id="UP000248917">
    <property type="component" value="Unassembled WGS sequence"/>
</dbReference>
<dbReference type="PRINTS" id="PR01374">
    <property type="entry name" value="TONBPROTEIN"/>
</dbReference>
<keyword evidence="6 10" id="KW-0812">Transmembrane</keyword>
<dbReference type="SUPFAM" id="SSF74653">
    <property type="entry name" value="TolA/TonB C-terminal domain"/>
    <property type="match status" value="1"/>
</dbReference>
<evidence type="ECO:0000256" key="1">
    <source>
        <dbReference type="ARBA" id="ARBA00004383"/>
    </source>
</evidence>
<dbReference type="Pfam" id="PF03544">
    <property type="entry name" value="TonB_C"/>
    <property type="match status" value="1"/>
</dbReference>
<reference evidence="12 13" key="1">
    <citation type="submission" date="2018-06" db="EMBL/GenBank/DDBJ databases">
        <title>Genomic Encyclopedia of Archaeal and Bacterial Type Strains, Phase II (KMG-II): from individual species to whole genera.</title>
        <authorList>
            <person name="Goeker M."/>
        </authorList>
    </citation>
    <scope>NUCLEOTIDE SEQUENCE [LARGE SCALE GENOMIC DNA]</scope>
    <source>
        <strain evidence="12 13">T4</strain>
    </source>
</reference>
<comment type="subcellular location">
    <subcellularLocation>
        <location evidence="1">Cell inner membrane</location>
        <topology evidence="1">Single-pass membrane protein</topology>
        <orientation evidence="1">Periplasmic side</orientation>
    </subcellularLocation>
</comment>
<dbReference type="PANTHER" id="PTHR33446">
    <property type="entry name" value="PROTEIN TONB-RELATED"/>
    <property type="match status" value="1"/>
</dbReference>
<comment type="caution">
    <text evidence="12">The sequence shown here is derived from an EMBL/GenBank/DDBJ whole genome shotgun (WGS) entry which is preliminary data.</text>
</comment>
<gene>
    <name evidence="12" type="ORF">CLV31_105189</name>
</gene>
<organism evidence="12 13">
    <name type="scientific">Algoriphagus aquaeductus</name>
    <dbReference type="NCBI Taxonomy" id="475299"/>
    <lineage>
        <taxon>Bacteria</taxon>
        <taxon>Pseudomonadati</taxon>
        <taxon>Bacteroidota</taxon>
        <taxon>Cytophagia</taxon>
        <taxon>Cytophagales</taxon>
        <taxon>Cyclobacteriaceae</taxon>
        <taxon>Algoriphagus</taxon>
    </lineage>
</organism>
<keyword evidence="9 10" id="KW-0472">Membrane</keyword>
<feature type="transmembrane region" description="Helical" evidence="10">
    <location>
        <begin position="6"/>
        <end position="25"/>
    </location>
</feature>
<evidence type="ECO:0000313" key="13">
    <source>
        <dbReference type="Proteomes" id="UP000248917"/>
    </source>
</evidence>
<evidence type="ECO:0000256" key="4">
    <source>
        <dbReference type="ARBA" id="ARBA00022475"/>
    </source>
</evidence>
<dbReference type="GO" id="GO:0015891">
    <property type="term" value="P:siderophore transport"/>
    <property type="evidence" value="ECO:0007669"/>
    <property type="project" value="InterPro"/>
</dbReference>
<evidence type="ECO:0000256" key="7">
    <source>
        <dbReference type="ARBA" id="ARBA00022927"/>
    </source>
</evidence>
<evidence type="ECO:0000256" key="5">
    <source>
        <dbReference type="ARBA" id="ARBA00022519"/>
    </source>
</evidence>